<evidence type="ECO:0000313" key="4">
    <source>
        <dbReference type="Proteomes" id="UP000238949"/>
    </source>
</evidence>
<dbReference type="InterPro" id="IPR053145">
    <property type="entry name" value="AB_hydrolase_Est10"/>
</dbReference>
<comment type="caution">
    <text evidence="3">The sequence shown here is derived from an EMBL/GenBank/DDBJ whole genome shotgun (WGS) entry which is preliminary data.</text>
</comment>
<dbReference type="EMBL" id="PVNP01000013">
    <property type="protein sequence ID" value="PRO75313.1"/>
    <property type="molecule type" value="Genomic_DNA"/>
</dbReference>
<dbReference type="SUPFAM" id="SSF53474">
    <property type="entry name" value="alpha/beta-Hydrolases"/>
    <property type="match status" value="1"/>
</dbReference>
<dbReference type="InterPro" id="IPR022742">
    <property type="entry name" value="Hydrolase_4"/>
</dbReference>
<keyword evidence="4" id="KW-1185">Reference proteome</keyword>
<dbReference type="Gene3D" id="3.40.50.1820">
    <property type="entry name" value="alpha/beta hydrolase"/>
    <property type="match status" value="1"/>
</dbReference>
<proteinExistence type="predicted"/>
<dbReference type="Proteomes" id="UP000238949">
    <property type="component" value="Unassembled WGS sequence"/>
</dbReference>
<evidence type="ECO:0000256" key="1">
    <source>
        <dbReference type="SAM" id="SignalP"/>
    </source>
</evidence>
<gene>
    <name evidence="3" type="ORF">C6Y40_02155</name>
</gene>
<dbReference type="Pfam" id="PF12146">
    <property type="entry name" value="Hydrolase_4"/>
    <property type="match status" value="1"/>
</dbReference>
<dbReference type="RefSeq" id="WP_105933119.1">
    <property type="nucleotide sequence ID" value="NZ_PVNP01000013.1"/>
</dbReference>
<reference evidence="4" key="1">
    <citation type="journal article" date="2020" name="Int. J. Syst. Evol. Microbiol.">
        <title>Alteromonas alba sp. nov., a marine bacterium isolated from the seawater of the West Pacific Ocean.</title>
        <authorList>
            <person name="Sun C."/>
            <person name="Wu Y.-H."/>
            <person name="Xamxidin M."/>
            <person name="Cheng H."/>
            <person name="Xu X.-W."/>
        </authorList>
    </citation>
    <scope>NUCLEOTIDE SEQUENCE [LARGE SCALE GENOMIC DNA]</scope>
    <source>
        <strain evidence="4">190</strain>
    </source>
</reference>
<feature type="signal peptide" evidence="1">
    <location>
        <begin position="1"/>
        <end position="19"/>
    </location>
</feature>
<sequence length="455" mass="48494">MLKWITGLVAGLVLATSSAAMETAGDWHGELNIQPGVSLPLVLHIAGSEPDWQVSLDSPNQGAFGIPGSAEKMTDTQVTLKFAAIGASYEAALEDGKLAGTFTQSGKSFALTLARQTEEGKEKAKQAAARPQHPEAPFPYTVEEVSYPHTTGAFEFAATLTLPDGKGPFPAAILVSGSGPQDRDETLMGHKPFLVIADHLTKAGIAVLRFDDRGTAKSGGTFAGATIDDFSTDVASAFEYLNTRDEINQQKIGLIGHSEGGVTAPLFAARQPDVAFVVLLAGLGVDGTTLWAEQQRDMAVAYGLPNGEAIYQAMRVFAEQVIAGESPQAIEQDLLSKGYDKATAQQYLKVVANEWGRSFLTYQPEEVLPKLTMPVLALNGEKDLQVAAATNIGGMEAIFASSENEDVTLKILPDLNHLFQQAESGLPDEYGRINQTFAPQALLIISDWISSRVGE</sequence>
<keyword evidence="1" id="KW-0732">Signal</keyword>
<name>A0A2S9VFT5_9ALTE</name>
<protein>
    <submittedName>
        <fullName evidence="3">Alpha/beta hydrolase</fullName>
    </submittedName>
</protein>
<dbReference type="AlphaFoldDB" id="A0A2S9VFT5"/>
<keyword evidence="3" id="KW-0378">Hydrolase</keyword>
<evidence type="ECO:0000313" key="3">
    <source>
        <dbReference type="EMBL" id="PRO75313.1"/>
    </source>
</evidence>
<dbReference type="PANTHER" id="PTHR43265:SF1">
    <property type="entry name" value="ESTERASE ESTD"/>
    <property type="match status" value="1"/>
</dbReference>
<dbReference type="InterPro" id="IPR029058">
    <property type="entry name" value="AB_hydrolase_fold"/>
</dbReference>
<evidence type="ECO:0000259" key="2">
    <source>
        <dbReference type="Pfam" id="PF12146"/>
    </source>
</evidence>
<dbReference type="PANTHER" id="PTHR43265">
    <property type="entry name" value="ESTERASE ESTD"/>
    <property type="match status" value="1"/>
</dbReference>
<dbReference type="OrthoDB" id="9789573at2"/>
<dbReference type="GO" id="GO:0052689">
    <property type="term" value="F:carboxylic ester hydrolase activity"/>
    <property type="evidence" value="ECO:0007669"/>
    <property type="project" value="TreeGrafter"/>
</dbReference>
<feature type="chain" id="PRO_5015429701" evidence="1">
    <location>
        <begin position="20"/>
        <end position="455"/>
    </location>
</feature>
<feature type="domain" description="Serine aminopeptidase S33" evidence="2">
    <location>
        <begin position="196"/>
        <end position="418"/>
    </location>
</feature>
<accession>A0A2S9VFT5</accession>
<organism evidence="3 4">
    <name type="scientific">Alteromonas alba</name>
    <dbReference type="NCBI Taxonomy" id="2079529"/>
    <lineage>
        <taxon>Bacteria</taxon>
        <taxon>Pseudomonadati</taxon>
        <taxon>Pseudomonadota</taxon>
        <taxon>Gammaproteobacteria</taxon>
        <taxon>Alteromonadales</taxon>
        <taxon>Alteromonadaceae</taxon>
        <taxon>Alteromonas/Salinimonas group</taxon>
        <taxon>Alteromonas</taxon>
    </lineage>
</organism>